<dbReference type="AlphaFoldDB" id="A0AAE1PHY4"/>
<feature type="region of interest" description="Disordered" evidence="1">
    <location>
        <begin position="23"/>
        <end position="56"/>
    </location>
</feature>
<evidence type="ECO:0000313" key="2">
    <source>
        <dbReference type="EMBL" id="KAK4308581.1"/>
    </source>
</evidence>
<keyword evidence="3" id="KW-1185">Reference proteome</keyword>
<comment type="caution">
    <text evidence="2">The sequence shown here is derived from an EMBL/GenBank/DDBJ whole genome shotgun (WGS) entry which is preliminary data.</text>
</comment>
<evidence type="ECO:0000256" key="1">
    <source>
        <dbReference type="SAM" id="MobiDB-lite"/>
    </source>
</evidence>
<organism evidence="2 3">
    <name type="scientific">Petrolisthes manimaculis</name>
    <dbReference type="NCBI Taxonomy" id="1843537"/>
    <lineage>
        <taxon>Eukaryota</taxon>
        <taxon>Metazoa</taxon>
        <taxon>Ecdysozoa</taxon>
        <taxon>Arthropoda</taxon>
        <taxon>Crustacea</taxon>
        <taxon>Multicrustacea</taxon>
        <taxon>Malacostraca</taxon>
        <taxon>Eumalacostraca</taxon>
        <taxon>Eucarida</taxon>
        <taxon>Decapoda</taxon>
        <taxon>Pleocyemata</taxon>
        <taxon>Anomura</taxon>
        <taxon>Galatheoidea</taxon>
        <taxon>Porcellanidae</taxon>
        <taxon>Petrolisthes</taxon>
    </lineage>
</organism>
<accession>A0AAE1PHY4</accession>
<protein>
    <submittedName>
        <fullName evidence="2">Uncharacterized protein</fullName>
    </submittedName>
</protein>
<name>A0AAE1PHY4_9EUCA</name>
<sequence>MAETRLTKRSAVNLGTAQPALSRARLVSSLPRMDRGKEGRKEERVSDRAVPETDPTGKAAAVNVNKQCGRGSTTQL</sequence>
<reference evidence="2" key="1">
    <citation type="submission" date="2023-11" db="EMBL/GenBank/DDBJ databases">
        <title>Genome assemblies of two species of porcelain crab, Petrolisthes cinctipes and Petrolisthes manimaculis (Anomura: Porcellanidae).</title>
        <authorList>
            <person name="Angst P."/>
        </authorList>
    </citation>
    <scope>NUCLEOTIDE SEQUENCE</scope>
    <source>
        <strain evidence="2">PB745_02</strain>
        <tissue evidence="2">Gill</tissue>
    </source>
</reference>
<dbReference type="Proteomes" id="UP001292094">
    <property type="component" value="Unassembled WGS sequence"/>
</dbReference>
<evidence type="ECO:0000313" key="3">
    <source>
        <dbReference type="Proteomes" id="UP001292094"/>
    </source>
</evidence>
<feature type="compositionally biased region" description="Basic and acidic residues" evidence="1">
    <location>
        <begin position="32"/>
        <end position="51"/>
    </location>
</feature>
<gene>
    <name evidence="2" type="ORF">Pmani_019736</name>
</gene>
<dbReference type="EMBL" id="JAWZYT010001870">
    <property type="protein sequence ID" value="KAK4308581.1"/>
    <property type="molecule type" value="Genomic_DNA"/>
</dbReference>
<proteinExistence type="predicted"/>